<feature type="transmembrane region" description="Helical" evidence="2">
    <location>
        <begin position="187"/>
        <end position="210"/>
    </location>
</feature>
<dbReference type="Gene3D" id="1.20.1250.20">
    <property type="entry name" value="MFS general substrate transporter like domains"/>
    <property type="match status" value="2"/>
</dbReference>
<dbReference type="PANTHER" id="PTHR23526:SF2">
    <property type="entry name" value="MAJOR FACILITATOR SUPERFAMILY (MFS) PROFILE DOMAIN-CONTAINING PROTEIN"/>
    <property type="match status" value="1"/>
</dbReference>
<dbReference type="GO" id="GO:0022857">
    <property type="term" value="F:transmembrane transporter activity"/>
    <property type="evidence" value="ECO:0007669"/>
    <property type="project" value="InterPro"/>
</dbReference>
<gene>
    <name evidence="3" type="ORF">H9945_11390</name>
</gene>
<evidence type="ECO:0000256" key="2">
    <source>
        <dbReference type="SAM" id="Phobius"/>
    </source>
</evidence>
<organism evidence="3 4">
    <name type="scientific">Candidatus Gemmiger avicola</name>
    <dbReference type="NCBI Taxonomy" id="2838605"/>
    <lineage>
        <taxon>Bacteria</taxon>
        <taxon>Bacillati</taxon>
        <taxon>Bacillota</taxon>
        <taxon>Clostridia</taxon>
        <taxon>Eubacteriales</taxon>
        <taxon>Gemmiger</taxon>
    </lineage>
</organism>
<dbReference type="InterPro" id="IPR011701">
    <property type="entry name" value="MFS"/>
</dbReference>
<evidence type="ECO:0000313" key="3">
    <source>
        <dbReference type="EMBL" id="HJB43087.1"/>
    </source>
</evidence>
<feature type="transmembrane region" description="Helical" evidence="2">
    <location>
        <begin position="119"/>
        <end position="138"/>
    </location>
</feature>
<evidence type="ECO:0000256" key="1">
    <source>
        <dbReference type="ARBA" id="ARBA00004651"/>
    </source>
</evidence>
<keyword evidence="2" id="KW-1133">Transmembrane helix</keyword>
<accession>A0A9D2M881</accession>
<dbReference type="Pfam" id="PF07690">
    <property type="entry name" value="MFS_1"/>
    <property type="match status" value="1"/>
</dbReference>
<dbReference type="GO" id="GO:0005886">
    <property type="term" value="C:plasma membrane"/>
    <property type="evidence" value="ECO:0007669"/>
    <property type="project" value="UniProtKB-SubCell"/>
</dbReference>
<name>A0A9D2M881_9FIRM</name>
<feature type="transmembrane region" description="Helical" evidence="2">
    <location>
        <begin position="325"/>
        <end position="349"/>
    </location>
</feature>
<feature type="transmembrane region" description="Helical" evidence="2">
    <location>
        <begin position="396"/>
        <end position="414"/>
    </location>
</feature>
<dbReference type="Proteomes" id="UP000886803">
    <property type="component" value="Unassembled WGS sequence"/>
</dbReference>
<feature type="transmembrane region" description="Helical" evidence="2">
    <location>
        <begin position="301"/>
        <end position="319"/>
    </location>
</feature>
<feature type="transmembrane region" description="Helical" evidence="2">
    <location>
        <begin position="88"/>
        <end position="107"/>
    </location>
</feature>
<evidence type="ECO:0000313" key="4">
    <source>
        <dbReference type="Proteomes" id="UP000886803"/>
    </source>
</evidence>
<comment type="subcellular location">
    <subcellularLocation>
        <location evidence="1">Cell membrane</location>
        <topology evidence="1">Multi-pass membrane protein</topology>
    </subcellularLocation>
</comment>
<dbReference type="InterPro" id="IPR036259">
    <property type="entry name" value="MFS_trans_sf"/>
</dbReference>
<proteinExistence type="predicted"/>
<feature type="transmembrane region" description="Helical" evidence="2">
    <location>
        <begin position="238"/>
        <end position="259"/>
    </location>
</feature>
<comment type="caution">
    <text evidence="3">The sequence shown here is derived from an EMBL/GenBank/DDBJ whole genome shotgun (WGS) entry which is preliminary data.</text>
</comment>
<feature type="transmembrane region" description="Helical" evidence="2">
    <location>
        <begin position="265"/>
        <end position="289"/>
    </location>
</feature>
<dbReference type="AlphaFoldDB" id="A0A9D2M881"/>
<keyword evidence="2" id="KW-0472">Membrane</keyword>
<protein>
    <submittedName>
        <fullName evidence="3">MFS transporter</fullName>
    </submittedName>
</protein>
<dbReference type="SUPFAM" id="SSF103473">
    <property type="entry name" value="MFS general substrate transporter"/>
    <property type="match status" value="2"/>
</dbReference>
<reference evidence="3" key="1">
    <citation type="journal article" date="2021" name="PeerJ">
        <title>Extensive microbial diversity within the chicken gut microbiome revealed by metagenomics and culture.</title>
        <authorList>
            <person name="Gilroy R."/>
            <person name="Ravi A."/>
            <person name="Getino M."/>
            <person name="Pursley I."/>
            <person name="Horton D.L."/>
            <person name="Alikhan N.F."/>
            <person name="Baker D."/>
            <person name="Gharbi K."/>
            <person name="Hall N."/>
            <person name="Watson M."/>
            <person name="Adriaenssens E.M."/>
            <person name="Foster-Nyarko E."/>
            <person name="Jarju S."/>
            <person name="Secka A."/>
            <person name="Antonio M."/>
            <person name="Oren A."/>
            <person name="Chaudhuri R.R."/>
            <person name="La Ragione R."/>
            <person name="Hildebrand F."/>
            <person name="Pallen M.J."/>
        </authorList>
    </citation>
    <scope>NUCLEOTIDE SEQUENCE</scope>
    <source>
        <strain evidence="3">ChiBcec8-13705</strain>
    </source>
</reference>
<dbReference type="PANTHER" id="PTHR23526">
    <property type="entry name" value="INTEGRAL MEMBRANE TRANSPORT PROTEIN-RELATED"/>
    <property type="match status" value="1"/>
</dbReference>
<dbReference type="InterPro" id="IPR052528">
    <property type="entry name" value="Sugar_transport-like"/>
</dbReference>
<feature type="transmembrane region" description="Helical" evidence="2">
    <location>
        <begin position="55"/>
        <end position="76"/>
    </location>
</feature>
<keyword evidence="2" id="KW-0812">Transmembrane</keyword>
<dbReference type="EMBL" id="DWYG01000190">
    <property type="protein sequence ID" value="HJB43087.1"/>
    <property type="molecule type" value="Genomic_DNA"/>
</dbReference>
<feature type="transmembrane region" description="Helical" evidence="2">
    <location>
        <begin position="361"/>
        <end position="384"/>
    </location>
</feature>
<reference evidence="3" key="2">
    <citation type="submission" date="2021-04" db="EMBL/GenBank/DDBJ databases">
        <authorList>
            <person name="Gilroy R."/>
        </authorList>
    </citation>
    <scope>NUCLEOTIDE SEQUENCE</scope>
    <source>
        <strain evidence="3">ChiBcec8-13705</strain>
    </source>
</reference>
<sequence length="423" mass="44209">MLSLRKLFFDPAPPTEEQLTRGRRCLIAEGAVAGVLYSIGTGNFMTGYLGQMGASVSFCALMAMIPQAGCILQFFSPLLFERLHHRKLAIWSLCVVFRFSLSLTFLLPARMGPQAEGMAFVLYTLAFAAAGAVTPGLQHMTIGLAPPEARGRFFAVKDIVANCVNSGCTLVLGRLLDAWIAAGHAAAGYSAVGAVCLALAALDAALLAATRENPVAFTSRMRLREVLHPLRDATFRPMLLYSVLGGAFGGFATPFLTVYQMRVLGLGHTFLTTVGVVSAVAGMAGSWLLGRWADRTNWRRVIRAAAACSLSCTLGWALVQPAWAPWLAPVLMVASAGCAGGAATASLNLQYACSPPSGKTAYIGTTAALASMVACASAAVATAVQPLLALPLGNGSIRVLFVLAAVGGFANLAVNGRRLPAVK</sequence>